<evidence type="ECO:0000313" key="1">
    <source>
        <dbReference type="EMBL" id="SHI05990.1"/>
    </source>
</evidence>
<accession>A0A1M5Y1P8</accession>
<proteinExistence type="predicted"/>
<dbReference type="Proteomes" id="UP000184447">
    <property type="component" value="Unassembled WGS sequence"/>
</dbReference>
<dbReference type="EMBL" id="FQXM01000048">
    <property type="protein sequence ID" value="SHI05990.1"/>
    <property type="molecule type" value="Genomic_DNA"/>
</dbReference>
<reference evidence="1 2" key="1">
    <citation type="submission" date="2016-11" db="EMBL/GenBank/DDBJ databases">
        <authorList>
            <person name="Jaros S."/>
            <person name="Januszkiewicz K."/>
            <person name="Wedrychowicz H."/>
        </authorList>
    </citation>
    <scope>NUCLEOTIDE SEQUENCE [LARGE SCALE GENOMIC DNA]</scope>
    <source>
        <strain evidence="1 2">DSM 8605</strain>
    </source>
</reference>
<evidence type="ECO:0000313" key="2">
    <source>
        <dbReference type="Proteomes" id="UP000184447"/>
    </source>
</evidence>
<dbReference type="AlphaFoldDB" id="A0A1M5Y1P8"/>
<evidence type="ECO:0008006" key="3">
    <source>
        <dbReference type="Google" id="ProtNLM"/>
    </source>
</evidence>
<organism evidence="1 2">
    <name type="scientific">Clostridium grantii DSM 8605</name>
    <dbReference type="NCBI Taxonomy" id="1121316"/>
    <lineage>
        <taxon>Bacteria</taxon>
        <taxon>Bacillati</taxon>
        <taxon>Bacillota</taxon>
        <taxon>Clostridia</taxon>
        <taxon>Eubacteriales</taxon>
        <taxon>Clostridiaceae</taxon>
        <taxon>Clostridium</taxon>
    </lineage>
</organism>
<keyword evidence="2" id="KW-1185">Reference proteome</keyword>
<sequence>MKHLAEYMYKDVEVTTDDGQVFKGTVESWDCSVTNKEEYGIDETSFDVRRGGTSVTLYESEIKNIKEL</sequence>
<dbReference type="RefSeq" id="WP_073340913.1">
    <property type="nucleotide sequence ID" value="NZ_FQXM01000048.1"/>
</dbReference>
<gene>
    <name evidence="1" type="ORF">SAMN02745207_04125</name>
</gene>
<name>A0A1M5Y1P8_9CLOT</name>
<dbReference type="STRING" id="1121316.SAMN02745207_04125"/>
<protein>
    <recommendedName>
        <fullName evidence="3">LSM domain-containing protein</fullName>
    </recommendedName>
</protein>